<name>A0A3Q0T2A2_AMPCI</name>
<evidence type="ECO:0000313" key="8">
    <source>
        <dbReference type="Ensembl" id="ENSACIP00000030178.1"/>
    </source>
</evidence>
<sequence>MVNTSKPFDNKVLMKMGLGLVLVGHINFLLGALVHGTVLRHSVFPQSSNKVYTISNIIAILAGLLVSIRRSNTDSCVLLNTYDILKMWVLLVFSFLAGLLALASTMAVLSSVIKAIMSEGHSLLTHCTDIHKITDECPFDPTRIYGTTIILWVPLIFMSIVETVFSFHCFAACTSFIRLCPCRKKPVVKNRVSYTRDTEADTEAGPTERDDLLDSSTAEVQSAWL</sequence>
<evidence type="ECO:0000256" key="5">
    <source>
        <dbReference type="ARBA" id="ARBA00023136"/>
    </source>
</evidence>
<evidence type="ECO:0000313" key="9">
    <source>
        <dbReference type="Proteomes" id="UP000261340"/>
    </source>
</evidence>
<feature type="transmembrane region" description="Helical" evidence="7">
    <location>
        <begin position="12"/>
        <end position="39"/>
    </location>
</feature>
<reference evidence="8" key="1">
    <citation type="submission" date="2025-08" db="UniProtKB">
        <authorList>
            <consortium name="Ensembl"/>
        </authorList>
    </citation>
    <scope>IDENTIFICATION</scope>
</reference>
<keyword evidence="9" id="KW-1185">Reference proteome</keyword>
<dbReference type="InterPro" id="IPR020977">
    <property type="entry name" value="Beta-casein-like"/>
</dbReference>
<keyword evidence="4 7" id="KW-1133">Transmembrane helix</keyword>
<dbReference type="Ensembl" id="ENSACIT00000030970.1">
    <property type="protein sequence ID" value="ENSACIP00000030178.1"/>
    <property type="gene ID" value="ENSACIG00000023358.1"/>
</dbReference>
<dbReference type="Pfam" id="PF12304">
    <property type="entry name" value="BCLP"/>
    <property type="match status" value="1"/>
</dbReference>
<dbReference type="PANTHER" id="PTHR31258:SF5">
    <property type="entry name" value="TMEM54 PROTEIN-RELATED"/>
    <property type="match status" value="1"/>
</dbReference>
<evidence type="ECO:0000256" key="6">
    <source>
        <dbReference type="SAM" id="MobiDB-lite"/>
    </source>
</evidence>
<feature type="region of interest" description="Disordered" evidence="6">
    <location>
        <begin position="198"/>
        <end position="225"/>
    </location>
</feature>
<accession>A0A3Q0T2A2</accession>
<reference evidence="8" key="2">
    <citation type="submission" date="2025-09" db="UniProtKB">
        <authorList>
            <consortium name="Ensembl"/>
        </authorList>
    </citation>
    <scope>IDENTIFICATION</scope>
</reference>
<organism evidence="8 9">
    <name type="scientific">Amphilophus citrinellus</name>
    <name type="common">Midas cichlid</name>
    <name type="synonym">Cichlasoma citrinellum</name>
    <dbReference type="NCBI Taxonomy" id="61819"/>
    <lineage>
        <taxon>Eukaryota</taxon>
        <taxon>Metazoa</taxon>
        <taxon>Chordata</taxon>
        <taxon>Craniata</taxon>
        <taxon>Vertebrata</taxon>
        <taxon>Euteleostomi</taxon>
        <taxon>Actinopterygii</taxon>
        <taxon>Neopterygii</taxon>
        <taxon>Teleostei</taxon>
        <taxon>Neoteleostei</taxon>
        <taxon>Acanthomorphata</taxon>
        <taxon>Ovalentaria</taxon>
        <taxon>Cichlomorphae</taxon>
        <taxon>Cichliformes</taxon>
        <taxon>Cichlidae</taxon>
        <taxon>New World cichlids</taxon>
        <taxon>Cichlasomatinae</taxon>
        <taxon>Heroini</taxon>
        <taxon>Amphilophus</taxon>
    </lineage>
</organism>
<comment type="subcellular location">
    <subcellularLocation>
        <location evidence="1">Membrane</location>
        <topology evidence="1">Multi-pass membrane protein</topology>
    </subcellularLocation>
</comment>
<dbReference type="AlphaFoldDB" id="A0A3Q0T2A2"/>
<evidence type="ECO:0000256" key="4">
    <source>
        <dbReference type="ARBA" id="ARBA00022989"/>
    </source>
</evidence>
<keyword evidence="3 7" id="KW-0812">Transmembrane</keyword>
<dbReference type="PANTHER" id="PTHR31258">
    <property type="entry name" value="KERATINOCYTE-ASSOCIATED PROTEIN 3"/>
    <property type="match status" value="1"/>
</dbReference>
<dbReference type="GO" id="GO:0016020">
    <property type="term" value="C:membrane"/>
    <property type="evidence" value="ECO:0007669"/>
    <property type="project" value="UniProtKB-SubCell"/>
</dbReference>
<comment type="similarity">
    <text evidence="2">Belongs to the TMEM54 family.</text>
</comment>
<evidence type="ECO:0000256" key="7">
    <source>
        <dbReference type="SAM" id="Phobius"/>
    </source>
</evidence>
<evidence type="ECO:0000256" key="3">
    <source>
        <dbReference type="ARBA" id="ARBA00022692"/>
    </source>
</evidence>
<feature type="transmembrane region" description="Helical" evidence="7">
    <location>
        <begin position="88"/>
        <end position="113"/>
    </location>
</feature>
<keyword evidence="5 7" id="KW-0472">Membrane</keyword>
<evidence type="ECO:0000256" key="1">
    <source>
        <dbReference type="ARBA" id="ARBA00004141"/>
    </source>
</evidence>
<evidence type="ECO:0000256" key="2">
    <source>
        <dbReference type="ARBA" id="ARBA00011030"/>
    </source>
</evidence>
<proteinExistence type="inferred from homology"/>
<protein>
    <submittedName>
        <fullName evidence="8">Transmembrane protein 54a</fullName>
    </submittedName>
</protein>
<feature type="transmembrane region" description="Helical" evidence="7">
    <location>
        <begin position="51"/>
        <end position="68"/>
    </location>
</feature>
<dbReference type="OMA" id="PTEENSW"/>
<dbReference type="GeneTree" id="ENSGT00390000004700"/>
<feature type="compositionally biased region" description="Polar residues" evidence="6">
    <location>
        <begin position="214"/>
        <end position="225"/>
    </location>
</feature>
<dbReference type="Proteomes" id="UP000261340">
    <property type="component" value="Unplaced"/>
</dbReference>
<feature type="transmembrane region" description="Helical" evidence="7">
    <location>
        <begin position="149"/>
        <end position="177"/>
    </location>
</feature>